<feature type="domain" description="LUD" evidence="1">
    <location>
        <begin position="8"/>
        <end position="83"/>
    </location>
</feature>
<dbReference type="PANTHER" id="PTHR36179">
    <property type="entry name" value="LUD_DOM DOMAIN-CONTAINING PROTEIN"/>
    <property type="match status" value="1"/>
</dbReference>
<dbReference type="PANTHER" id="PTHR36179:SF2">
    <property type="entry name" value="LUD DOMAIN-CONTAINING PROTEIN"/>
    <property type="match status" value="1"/>
</dbReference>
<evidence type="ECO:0000313" key="2">
    <source>
        <dbReference type="EMBL" id="AEM73045.1"/>
    </source>
</evidence>
<dbReference type="EMBL" id="CP003001">
    <property type="protein sequence ID" value="AEM73045.1"/>
    <property type="molecule type" value="Genomic_DNA"/>
</dbReference>
<reference evidence="2 3" key="1">
    <citation type="submission" date="2011-08" db="EMBL/GenBank/DDBJ databases">
        <title>Complete sequence of Caldicellulosiruptor lactoaceticus 6A.</title>
        <authorList>
            <consortium name="US DOE Joint Genome Institute"/>
            <person name="Lucas S."/>
            <person name="Han J."/>
            <person name="Lapidus A."/>
            <person name="Cheng J.-F."/>
            <person name="Goodwin L."/>
            <person name="Pitluck S."/>
            <person name="Peters L."/>
            <person name="Davenport K."/>
            <person name="Detter J.C."/>
            <person name="Han C."/>
            <person name="Tapia R."/>
            <person name="Land M."/>
            <person name="Hauser L."/>
            <person name="Kyrpides N."/>
            <person name="Ivanova N."/>
            <person name="Ovchinnikova G."/>
            <person name="Pagani I."/>
            <person name="Blumer-Schuette S.E."/>
            <person name="Kelly R.M."/>
            <person name="Woyke T."/>
        </authorList>
    </citation>
    <scope>NUCLEOTIDE SEQUENCE [LARGE SCALE GENOMIC DNA]</scope>
    <source>
        <strain evidence="2 3">6A</strain>
    </source>
</reference>
<dbReference type="AlphaFoldDB" id="G2PXM5"/>
<evidence type="ECO:0000259" key="1">
    <source>
        <dbReference type="Pfam" id="PF02589"/>
    </source>
</evidence>
<name>G2PXM5_9FIRM</name>
<accession>G2PXM5</accession>
<evidence type="ECO:0000313" key="3">
    <source>
        <dbReference type="Proteomes" id="UP000009257"/>
    </source>
</evidence>
<dbReference type="KEGG" id="clc:Calla_0379"/>
<protein>
    <recommendedName>
        <fullName evidence="1">LUD domain-containing protein</fullName>
    </recommendedName>
</protein>
<gene>
    <name evidence="2" type="ORF">Calla_0379</name>
</gene>
<dbReference type="HOGENOM" id="CLU_2367552_0_0_9"/>
<organism evidence="2 3">
    <name type="scientific">Caldicellulosiruptor acetigenus 6A</name>
    <dbReference type="NCBI Taxonomy" id="632516"/>
    <lineage>
        <taxon>Bacteria</taxon>
        <taxon>Bacillati</taxon>
        <taxon>Bacillota</taxon>
        <taxon>Bacillota incertae sedis</taxon>
        <taxon>Caldicellulosiruptorales</taxon>
        <taxon>Caldicellulosiruptoraceae</taxon>
        <taxon>Caldicellulosiruptor</taxon>
    </lineage>
</organism>
<sequence length="95" mass="10413">MQGNPSILIPEGSSIALGGSVTIEELGLIEIFRNGPYKLFDRYKPMSAEERIDLMRQSLLTDVLVTGTNAITKNGTSINVDYSDLAITRAVSNYF</sequence>
<dbReference type="InterPro" id="IPR003741">
    <property type="entry name" value="LUD_dom"/>
</dbReference>
<dbReference type="Pfam" id="PF02589">
    <property type="entry name" value="LUD_dom"/>
    <property type="match status" value="1"/>
</dbReference>
<proteinExistence type="predicted"/>
<dbReference type="Proteomes" id="UP000009257">
    <property type="component" value="Chromosome"/>
</dbReference>